<dbReference type="EMBL" id="CM056814">
    <property type="protein sequence ID" value="KAJ8626845.1"/>
    <property type="molecule type" value="Genomic_DNA"/>
</dbReference>
<accession>A0ACC2L0K5</accession>
<keyword evidence="2" id="KW-1185">Reference proteome</keyword>
<protein>
    <submittedName>
        <fullName evidence="1">Uncharacterized protein</fullName>
    </submittedName>
</protein>
<evidence type="ECO:0000313" key="1">
    <source>
        <dbReference type="EMBL" id="KAJ8626845.1"/>
    </source>
</evidence>
<proteinExistence type="predicted"/>
<sequence>MRIWQRWRIGSGGVLEMDVWICGFGAMRGFKGLEDVGEREREMREESLEKWGFRVWKMLPWLESCRHAVMLAW</sequence>
<evidence type="ECO:0000313" key="2">
    <source>
        <dbReference type="Proteomes" id="UP001234297"/>
    </source>
</evidence>
<comment type="caution">
    <text evidence="1">The sequence shown here is derived from an EMBL/GenBank/DDBJ whole genome shotgun (WGS) entry which is preliminary data.</text>
</comment>
<name>A0ACC2L0K5_PERAE</name>
<dbReference type="Proteomes" id="UP001234297">
    <property type="component" value="Chromosome 6"/>
</dbReference>
<gene>
    <name evidence="1" type="ORF">MRB53_020152</name>
</gene>
<organism evidence="1 2">
    <name type="scientific">Persea americana</name>
    <name type="common">Avocado</name>
    <dbReference type="NCBI Taxonomy" id="3435"/>
    <lineage>
        <taxon>Eukaryota</taxon>
        <taxon>Viridiplantae</taxon>
        <taxon>Streptophyta</taxon>
        <taxon>Embryophyta</taxon>
        <taxon>Tracheophyta</taxon>
        <taxon>Spermatophyta</taxon>
        <taxon>Magnoliopsida</taxon>
        <taxon>Magnoliidae</taxon>
        <taxon>Laurales</taxon>
        <taxon>Lauraceae</taxon>
        <taxon>Persea</taxon>
    </lineage>
</organism>
<reference evidence="1 2" key="1">
    <citation type="journal article" date="2022" name="Hortic Res">
        <title>A haplotype resolved chromosomal level avocado genome allows analysis of novel avocado genes.</title>
        <authorList>
            <person name="Nath O."/>
            <person name="Fletcher S.J."/>
            <person name="Hayward A."/>
            <person name="Shaw L.M."/>
            <person name="Masouleh A.K."/>
            <person name="Furtado A."/>
            <person name="Henry R.J."/>
            <person name="Mitter N."/>
        </authorList>
    </citation>
    <scope>NUCLEOTIDE SEQUENCE [LARGE SCALE GENOMIC DNA]</scope>
    <source>
        <strain evidence="2">cv. Hass</strain>
    </source>
</reference>